<proteinExistence type="predicted"/>
<evidence type="ECO:0000313" key="2">
    <source>
        <dbReference type="EMBL" id="MFC1850646.1"/>
    </source>
</evidence>
<keyword evidence="3" id="KW-1185">Reference proteome</keyword>
<feature type="domain" description="Type IV / VI secretion system DotU" evidence="1">
    <location>
        <begin position="3"/>
        <end position="131"/>
    </location>
</feature>
<dbReference type="EMBL" id="JBHPBY010000114">
    <property type="protein sequence ID" value="MFC1850646.1"/>
    <property type="molecule type" value="Genomic_DNA"/>
</dbReference>
<dbReference type="InterPro" id="IPR017732">
    <property type="entry name" value="T4/T6SS_DotU"/>
</dbReference>
<sequence length="138" mass="16418">MRLIDCYAELLAYTGYFLKSLEKSAPEYEHILKNYQALINRSQHMSEAADFSMKMWRDGFFPICSWIDESIMCSAWPGKDTWQRSQLQKTYFKTTTAGREFYSKLERLSKEETEVQEVYEYCLALGFRGMHYNPLDNR</sequence>
<dbReference type="PANTHER" id="PTHR38033:SF1">
    <property type="entry name" value="DOTU FAMILY TYPE IV_VI SECRETION SYSTEM PROTEIN"/>
    <property type="match status" value="1"/>
</dbReference>
<dbReference type="Pfam" id="PF09850">
    <property type="entry name" value="DotU"/>
    <property type="match status" value="1"/>
</dbReference>
<comment type="caution">
    <text evidence="2">The sequence shown here is derived from an EMBL/GenBank/DDBJ whole genome shotgun (WGS) entry which is preliminary data.</text>
</comment>
<evidence type="ECO:0000313" key="3">
    <source>
        <dbReference type="Proteomes" id="UP001594351"/>
    </source>
</evidence>
<dbReference type="PANTHER" id="PTHR38033">
    <property type="entry name" value="MEMBRANE PROTEIN-RELATED"/>
    <property type="match status" value="1"/>
</dbReference>
<organism evidence="2 3">
    <name type="scientific">candidate division CSSED10-310 bacterium</name>
    <dbReference type="NCBI Taxonomy" id="2855610"/>
    <lineage>
        <taxon>Bacteria</taxon>
        <taxon>Bacteria division CSSED10-310</taxon>
    </lineage>
</organism>
<dbReference type="InterPro" id="IPR038522">
    <property type="entry name" value="T4/T6SS_DotU_sf"/>
</dbReference>
<feature type="non-terminal residue" evidence="2">
    <location>
        <position position="138"/>
    </location>
</feature>
<reference evidence="2 3" key="1">
    <citation type="submission" date="2024-09" db="EMBL/GenBank/DDBJ databases">
        <title>Laminarin stimulates single cell rates of sulfate reduction while oxygen inhibits transcriptomic activity in coastal marine sediment.</title>
        <authorList>
            <person name="Lindsay M."/>
            <person name="Orcutt B."/>
            <person name="Emerson D."/>
            <person name="Stepanauskas R."/>
            <person name="D'Angelo T."/>
        </authorList>
    </citation>
    <scope>NUCLEOTIDE SEQUENCE [LARGE SCALE GENOMIC DNA]</scope>
    <source>
        <strain evidence="2">SAG AM-311-K15</strain>
    </source>
</reference>
<dbReference type="Gene3D" id="1.25.40.590">
    <property type="entry name" value="Type IV / VI secretion system, DotU"/>
    <property type="match status" value="1"/>
</dbReference>
<name>A0ABV6YWQ9_UNCC1</name>
<protein>
    <submittedName>
        <fullName evidence="2">DotU family type IV/VI secretion system protein</fullName>
    </submittedName>
</protein>
<accession>A0ABV6YWQ9</accession>
<evidence type="ECO:0000259" key="1">
    <source>
        <dbReference type="Pfam" id="PF09850"/>
    </source>
</evidence>
<dbReference type="Proteomes" id="UP001594351">
    <property type="component" value="Unassembled WGS sequence"/>
</dbReference>
<gene>
    <name evidence="2" type="ORF">ACFL27_10680</name>
</gene>